<proteinExistence type="predicted"/>
<dbReference type="AlphaFoldDB" id="A0AAV3R8H5"/>
<sequence>MAINTKANEHDDNYPQGTEGLNPDDLRDQPQNDVPTDVPEPVNLRTEGTVPEVGNLHPPEMAGIIHEMMGTIIGSVLQKLREQIPN</sequence>
<evidence type="ECO:0000313" key="2">
    <source>
        <dbReference type="EMBL" id="GAA0172699.1"/>
    </source>
</evidence>
<protein>
    <submittedName>
        <fullName evidence="2">Uncharacterized protein</fullName>
    </submittedName>
</protein>
<keyword evidence="3" id="KW-1185">Reference proteome</keyword>
<dbReference type="Proteomes" id="UP001454036">
    <property type="component" value="Unassembled WGS sequence"/>
</dbReference>
<organism evidence="2 3">
    <name type="scientific">Lithospermum erythrorhizon</name>
    <name type="common">Purple gromwell</name>
    <name type="synonym">Lithospermum officinale var. erythrorhizon</name>
    <dbReference type="NCBI Taxonomy" id="34254"/>
    <lineage>
        <taxon>Eukaryota</taxon>
        <taxon>Viridiplantae</taxon>
        <taxon>Streptophyta</taxon>
        <taxon>Embryophyta</taxon>
        <taxon>Tracheophyta</taxon>
        <taxon>Spermatophyta</taxon>
        <taxon>Magnoliopsida</taxon>
        <taxon>eudicotyledons</taxon>
        <taxon>Gunneridae</taxon>
        <taxon>Pentapetalae</taxon>
        <taxon>asterids</taxon>
        <taxon>lamiids</taxon>
        <taxon>Boraginales</taxon>
        <taxon>Boraginaceae</taxon>
        <taxon>Boraginoideae</taxon>
        <taxon>Lithospermeae</taxon>
        <taxon>Lithospermum</taxon>
    </lineage>
</organism>
<name>A0AAV3R8H5_LITER</name>
<reference evidence="2 3" key="1">
    <citation type="submission" date="2024-01" db="EMBL/GenBank/DDBJ databases">
        <title>The complete chloroplast genome sequence of Lithospermum erythrorhizon: insights into the phylogenetic relationship among Boraginaceae species and the maternal lineages of purple gromwells.</title>
        <authorList>
            <person name="Okada T."/>
            <person name="Watanabe K."/>
        </authorList>
    </citation>
    <scope>NUCLEOTIDE SEQUENCE [LARGE SCALE GENOMIC DNA]</scope>
</reference>
<dbReference type="EMBL" id="BAABME010008243">
    <property type="protein sequence ID" value="GAA0172699.1"/>
    <property type="molecule type" value="Genomic_DNA"/>
</dbReference>
<feature type="region of interest" description="Disordered" evidence="1">
    <location>
        <begin position="1"/>
        <end position="58"/>
    </location>
</feature>
<gene>
    <name evidence="2" type="ORF">LIER_26470</name>
</gene>
<comment type="caution">
    <text evidence="2">The sequence shown here is derived from an EMBL/GenBank/DDBJ whole genome shotgun (WGS) entry which is preliminary data.</text>
</comment>
<evidence type="ECO:0000256" key="1">
    <source>
        <dbReference type="SAM" id="MobiDB-lite"/>
    </source>
</evidence>
<evidence type="ECO:0000313" key="3">
    <source>
        <dbReference type="Proteomes" id="UP001454036"/>
    </source>
</evidence>
<accession>A0AAV3R8H5</accession>